<dbReference type="PROSITE" id="PS51347">
    <property type="entry name" value="PHOSPHOTRIESTERASE_2"/>
    <property type="match status" value="1"/>
</dbReference>
<feature type="compositionally biased region" description="Low complexity" evidence="5">
    <location>
        <begin position="13"/>
        <end position="24"/>
    </location>
</feature>
<gene>
    <name evidence="6" type="ORF">F6B43_16845</name>
</gene>
<reference evidence="7" key="1">
    <citation type="submission" date="2019-09" db="EMBL/GenBank/DDBJ databases">
        <title>Mumia zhuanghuii sp. nov. isolated from the intestinal contents of plateau pika (Ochotona curzoniae) in the Qinghai-Tibet plateau of China.</title>
        <authorList>
            <person name="Tian Z."/>
        </authorList>
    </citation>
    <scope>NUCLEOTIDE SEQUENCE [LARGE SCALE GENOMIC DNA]</scope>
    <source>
        <strain evidence="7">JCM 30598</strain>
    </source>
</reference>
<comment type="caution">
    <text evidence="4">Lacks conserved residue(s) required for the propagation of feature annotation.</text>
</comment>
<keyword evidence="7" id="KW-1185">Reference proteome</keyword>
<feature type="binding site" evidence="3">
    <location>
        <position position="259"/>
    </location>
    <ligand>
        <name>a divalent metal cation</name>
        <dbReference type="ChEBI" id="CHEBI:60240"/>
        <label>2</label>
    </ligand>
</feature>
<dbReference type="GO" id="GO:0016788">
    <property type="term" value="F:hydrolase activity, acting on ester bonds"/>
    <property type="evidence" value="ECO:0007669"/>
    <property type="project" value="InterPro"/>
</dbReference>
<evidence type="ECO:0000256" key="2">
    <source>
        <dbReference type="ARBA" id="ARBA00022801"/>
    </source>
</evidence>
<feature type="binding site" evidence="3">
    <location>
        <position position="350"/>
    </location>
    <ligand>
        <name>a divalent metal cation</name>
        <dbReference type="ChEBI" id="CHEBI:60240"/>
        <label>1</label>
    </ligand>
</feature>
<feature type="region of interest" description="Disordered" evidence="5">
    <location>
        <begin position="1"/>
        <end position="68"/>
    </location>
</feature>
<dbReference type="Pfam" id="PF02126">
    <property type="entry name" value="PTE"/>
    <property type="match status" value="1"/>
</dbReference>
<evidence type="ECO:0000256" key="1">
    <source>
        <dbReference type="ARBA" id="ARBA00022723"/>
    </source>
</evidence>
<sequence>MAARTGWRQRWRSGQSGSTPTTSSILPFPSVGSARRVLAGTSVRRASTGSANPKASSSRFRRADSVDSVQSVTGPIAPAQLGVTLPHEHVYINMTRTTPQDGYLNVADEIATELDLFVAAGGSTLIDMTNGELSDYAAPIGWSNDQRAMQQNPDTGSRSVANVLSTKQMSERTGVQIILGTGHYYGKYLDANWFDRNSTNKIADYLVQDLMDEIPGTGVRAGVIGEIASDLSHISALEERSFRAAARASRETGAMVSTHAATFPTGLAQLEIMEEEGVDPSRVVIGHADTVKSVDYSLELLKRGAFVEFDCLMTCRVGGEIVRPQIDRRIAYLQAVIEAGYAERILLSQDICARSNLRTLGGPGYTFVLQEFRAIAVEAGIDPDILRSISTDNPRAAVFGA</sequence>
<dbReference type="InterPro" id="IPR017947">
    <property type="entry name" value="AryldialkylPase_Zn-BS"/>
</dbReference>
<accession>A0A5J5IZC0</accession>
<evidence type="ECO:0000313" key="6">
    <source>
        <dbReference type="EMBL" id="KAA9106023.1"/>
    </source>
</evidence>
<keyword evidence="2" id="KW-0378">Hydrolase</keyword>
<feature type="binding site" evidence="3">
    <location>
        <position position="226"/>
    </location>
    <ligand>
        <name>a divalent metal cation</name>
        <dbReference type="ChEBI" id="CHEBI:60240"/>
        <label>2</label>
    </ligand>
</feature>
<feature type="compositionally biased region" description="Polar residues" evidence="5">
    <location>
        <begin position="44"/>
        <end position="58"/>
    </location>
</feature>
<evidence type="ECO:0000256" key="5">
    <source>
        <dbReference type="SAM" id="MobiDB-lite"/>
    </source>
</evidence>
<dbReference type="EMBL" id="VYSA01000004">
    <property type="protein sequence ID" value="KAA9106023.1"/>
    <property type="molecule type" value="Genomic_DNA"/>
</dbReference>
<dbReference type="PROSITE" id="PS01322">
    <property type="entry name" value="PHOSPHOTRIESTERASE_1"/>
    <property type="match status" value="1"/>
</dbReference>
<keyword evidence="1 3" id="KW-0479">Metal-binding</keyword>
<feature type="binding site" evidence="3">
    <location>
        <position position="287"/>
    </location>
    <ligand>
        <name>a divalent metal cation</name>
        <dbReference type="ChEBI" id="CHEBI:60240"/>
        <label>2</label>
    </ligand>
</feature>
<dbReference type="SUPFAM" id="SSF51556">
    <property type="entry name" value="Metallo-dependent hydrolases"/>
    <property type="match status" value="1"/>
</dbReference>
<dbReference type="PANTHER" id="PTHR10819:SF3">
    <property type="entry name" value="PHOSPHOTRIESTERASE-RELATED PROTEIN"/>
    <property type="match status" value="1"/>
</dbReference>
<comment type="cofactor">
    <cofactor evidence="3">
        <name>a divalent metal cation</name>
        <dbReference type="ChEBI" id="CHEBI:60240"/>
    </cofactor>
    <text evidence="3">Binds 2 divalent metal cations per subunit.</text>
</comment>
<evidence type="ECO:0008006" key="8">
    <source>
        <dbReference type="Google" id="ProtNLM"/>
    </source>
</evidence>
<name>A0A5J5IZC0_9MICO</name>
<dbReference type="InterPro" id="IPR001559">
    <property type="entry name" value="Phosphotriesterase"/>
</dbReference>
<dbReference type="InterPro" id="IPR032466">
    <property type="entry name" value="Metal_Hydrolase"/>
</dbReference>
<dbReference type="GO" id="GO:0008270">
    <property type="term" value="F:zinc ion binding"/>
    <property type="evidence" value="ECO:0007669"/>
    <property type="project" value="InterPro"/>
</dbReference>
<protein>
    <recommendedName>
        <fullName evidence="8">Phosphotriesterase-related protein</fullName>
    </recommendedName>
</protein>
<feature type="binding site" evidence="3">
    <location>
        <position position="87"/>
    </location>
    <ligand>
        <name>a divalent metal cation</name>
        <dbReference type="ChEBI" id="CHEBI:60240"/>
        <label>1</label>
    </ligand>
</feature>
<comment type="caution">
    <text evidence="6">The sequence shown here is derived from an EMBL/GenBank/DDBJ whole genome shotgun (WGS) entry which is preliminary data.</text>
</comment>
<evidence type="ECO:0000313" key="7">
    <source>
        <dbReference type="Proteomes" id="UP000325827"/>
    </source>
</evidence>
<proteinExistence type="inferred from homology"/>
<dbReference type="AlphaFoldDB" id="A0A5J5IZC0"/>
<dbReference type="OrthoDB" id="9795018at2"/>
<feature type="binding site" evidence="3">
    <location>
        <position position="89"/>
    </location>
    <ligand>
        <name>a divalent metal cation</name>
        <dbReference type="ChEBI" id="CHEBI:60240"/>
        <label>1</label>
    </ligand>
</feature>
<dbReference type="Proteomes" id="UP000325827">
    <property type="component" value="Unassembled WGS sequence"/>
</dbReference>
<comment type="similarity">
    <text evidence="4">Belongs to the metallo-dependent hydrolases superfamily. Phosphotriesterase family.</text>
</comment>
<feature type="binding site" evidence="3">
    <location>
        <position position="226"/>
    </location>
    <ligand>
        <name>a divalent metal cation</name>
        <dbReference type="ChEBI" id="CHEBI:60240"/>
        <label>1</label>
    </ligand>
</feature>
<dbReference type="Gene3D" id="3.20.20.140">
    <property type="entry name" value="Metal-dependent hydrolases"/>
    <property type="match status" value="1"/>
</dbReference>
<evidence type="ECO:0000256" key="4">
    <source>
        <dbReference type="PROSITE-ProRule" id="PRU00679"/>
    </source>
</evidence>
<dbReference type="PANTHER" id="PTHR10819">
    <property type="entry name" value="PHOSPHOTRIESTERASE-RELATED"/>
    <property type="match status" value="1"/>
</dbReference>
<evidence type="ECO:0000256" key="3">
    <source>
        <dbReference type="PIRSR" id="PIRSR601559-52"/>
    </source>
</evidence>
<organism evidence="6 7">
    <name type="scientific">Microbacterium rhizomatis</name>
    <dbReference type="NCBI Taxonomy" id="1631477"/>
    <lineage>
        <taxon>Bacteria</taxon>
        <taxon>Bacillati</taxon>
        <taxon>Actinomycetota</taxon>
        <taxon>Actinomycetes</taxon>
        <taxon>Micrococcales</taxon>
        <taxon>Microbacteriaceae</taxon>
        <taxon>Microbacterium</taxon>
    </lineage>
</organism>